<gene>
    <name evidence="2" type="ORF">H3L94_04375</name>
</gene>
<dbReference type="KEGG" id="nsg:H3L94_04375"/>
<name>A0A7D7SID4_9NEIS</name>
<dbReference type="Proteomes" id="UP000514752">
    <property type="component" value="Chromosome"/>
</dbReference>
<feature type="compositionally biased region" description="Basic residues" evidence="1">
    <location>
        <begin position="17"/>
        <end position="26"/>
    </location>
</feature>
<dbReference type="InterPro" id="IPR036614">
    <property type="entry name" value="RusA-like_sf"/>
</dbReference>
<evidence type="ECO:0000256" key="1">
    <source>
        <dbReference type="SAM" id="MobiDB-lite"/>
    </source>
</evidence>
<dbReference type="GO" id="GO:0006281">
    <property type="term" value="P:DNA repair"/>
    <property type="evidence" value="ECO:0007669"/>
    <property type="project" value="InterPro"/>
</dbReference>
<dbReference type="GO" id="GO:0000287">
    <property type="term" value="F:magnesium ion binding"/>
    <property type="evidence" value="ECO:0007669"/>
    <property type="project" value="InterPro"/>
</dbReference>
<dbReference type="SUPFAM" id="SSF103084">
    <property type="entry name" value="Holliday junction resolvase RusA"/>
    <property type="match status" value="1"/>
</dbReference>
<sequence>MKKTLLFRVNGQPQGKGRPRSTKGGRHYTPAKTRQYEAEIRAAAMKAAQLQGWLKSDEPLRVHIGAWFAVPKSWGKKKRAAAMAGNLYPTGKPDADNIAKAACDALNEIAYHDDSQVVECVIRKRYCFMQDDVPHITVFVERMPTMDEMKAEALAREAA</sequence>
<evidence type="ECO:0000313" key="2">
    <source>
        <dbReference type="EMBL" id="QMT41269.1"/>
    </source>
</evidence>
<feature type="region of interest" description="Disordered" evidence="1">
    <location>
        <begin position="1"/>
        <end position="28"/>
    </location>
</feature>
<dbReference type="EMBL" id="CP059567">
    <property type="protein sequence ID" value="QMT41269.1"/>
    <property type="molecule type" value="Genomic_DNA"/>
</dbReference>
<dbReference type="GO" id="GO:0006310">
    <property type="term" value="P:DNA recombination"/>
    <property type="evidence" value="ECO:0007669"/>
    <property type="project" value="InterPro"/>
</dbReference>
<dbReference type="InterPro" id="IPR008822">
    <property type="entry name" value="Endonuclease_RusA-like"/>
</dbReference>
<dbReference type="AlphaFoldDB" id="A0A7D7SID4"/>
<organism evidence="2 3">
    <name type="scientific">Neisseria shayeganii</name>
    <dbReference type="NCBI Taxonomy" id="607712"/>
    <lineage>
        <taxon>Bacteria</taxon>
        <taxon>Pseudomonadati</taxon>
        <taxon>Pseudomonadota</taxon>
        <taxon>Betaproteobacteria</taxon>
        <taxon>Neisseriales</taxon>
        <taxon>Neisseriaceae</taxon>
        <taxon>Neisseria</taxon>
    </lineage>
</organism>
<proteinExistence type="predicted"/>
<reference evidence="2 3" key="1">
    <citation type="submission" date="2020-07" db="EMBL/GenBank/DDBJ databases">
        <title>Genomic diversity of species in the Neisseriaceae family.</title>
        <authorList>
            <person name="Vincent A.T."/>
            <person name="Bernet E."/>
            <person name="Veyrier F.J."/>
        </authorList>
    </citation>
    <scope>NUCLEOTIDE SEQUENCE [LARGE SCALE GENOMIC DNA]</scope>
    <source>
        <strain evidence="2 3">DSM 22244</strain>
    </source>
</reference>
<dbReference type="Gene3D" id="3.30.1330.70">
    <property type="entry name" value="Holliday junction resolvase RusA"/>
    <property type="match status" value="1"/>
</dbReference>
<evidence type="ECO:0000313" key="3">
    <source>
        <dbReference type="Proteomes" id="UP000514752"/>
    </source>
</evidence>
<protein>
    <submittedName>
        <fullName evidence="2">RusA family crossover junction endodeoxyribonuclease</fullName>
    </submittedName>
</protein>
<dbReference type="Pfam" id="PF05866">
    <property type="entry name" value="RusA"/>
    <property type="match status" value="1"/>
</dbReference>
<accession>A0A7D7SID4</accession>
<dbReference type="RefSeq" id="WP_182122812.1">
    <property type="nucleotide sequence ID" value="NZ_CP059567.1"/>
</dbReference>